<dbReference type="RefSeq" id="WP_066759118.1">
    <property type="nucleotide sequence ID" value="NZ_CP015199.1"/>
</dbReference>
<keyword evidence="2" id="KW-1185">Reference proteome</keyword>
<dbReference type="Proteomes" id="UP000077824">
    <property type="component" value="Chromosome"/>
</dbReference>
<evidence type="ECO:0000313" key="1">
    <source>
        <dbReference type="EMBL" id="ANF52881.1"/>
    </source>
</evidence>
<proteinExistence type="predicted"/>
<evidence type="ECO:0008006" key="3">
    <source>
        <dbReference type="Google" id="ProtNLM"/>
    </source>
</evidence>
<dbReference type="OrthoDB" id="1633822at2"/>
<sequence>MIDNFDRTSPVGAVKYFRNCIYLGDLKGALSCFDPEGVYIERDGQEIKGLSNIEKALQSICSWKPDIQGIRQRVTIVGDLAMWIDKYLVKAKRPNGDPMEMEGVTACIMKRNIDGIWLWLVDNPFAADDIAN</sequence>
<gene>
    <name evidence="1" type="ORF">A0O34_21195</name>
</gene>
<dbReference type="KEGG" id="chh:A0O34_21195"/>
<dbReference type="InterPro" id="IPR032710">
    <property type="entry name" value="NTF2-like_dom_sf"/>
</dbReference>
<protein>
    <recommendedName>
        <fullName evidence="3">DUF4440 domain-containing protein</fullName>
    </recommendedName>
</protein>
<dbReference type="EMBL" id="CP015199">
    <property type="protein sequence ID" value="ANF52881.1"/>
    <property type="molecule type" value="Genomic_DNA"/>
</dbReference>
<dbReference type="AlphaFoldDB" id="A0A172Y0Z5"/>
<dbReference type="SUPFAM" id="SSF54427">
    <property type="entry name" value="NTF2-like"/>
    <property type="match status" value="1"/>
</dbReference>
<reference evidence="1 2" key="1">
    <citation type="submission" date="2016-04" db="EMBL/GenBank/DDBJ databases">
        <title>Complete Genome Sequence of Chryseobacterium sp. IHBB 10212.</title>
        <authorList>
            <person name="Pal M."/>
            <person name="Swarnkar M.K."/>
            <person name="Kaushal K."/>
            <person name="Chhibber S."/>
            <person name="Singh A.K."/>
            <person name="Gulati A."/>
        </authorList>
    </citation>
    <scope>NUCLEOTIDE SEQUENCE [LARGE SCALE GENOMIC DNA]</scope>
    <source>
        <strain evidence="1 2">IHBB 10212</strain>
    </source>
</reference>
<accession>A0A172Y0Z5</accession>
<evidence type="ECO:0000313" key="2">
    <source>
        <dbReference type="Proteomes" id="UP000077824"/>
    </source>
</evidence>
<dbReference type="Gene3D" id="3.10.450.50">
    <property type="match status" value="1"/>
</dbReference>
<name>A0A172Y0Z5_9FLAO</name>
<organism evidence="1 2">
    <name type="scientific">Chryseobacterium glaciei</name>
    <dbReference type="NCBI Taxonomy" id="1685010"/>
    <lineage>
        <taxon>Bacteria</taxon>
        <taxon>Pseudomonadati</taxon>
        <taxon>Bacteroidota</taxon>
        <taxon>Flavobacteriia</taxon>
        <taxon>Flavobacteriales</taxon>
        <taxon>Weeksellaceae</taxon>
        <taxon>Chryseobacterium group</taxon>
        <taxon>Chryseobacterium</taxon>
    </lineage>
</organism>